<dbReference type="FunFam" id="3.30.565.10:FF:000006">
    <property type="entry name" value="Sensor histidine kinase WalK"/>
    <property type="match status" value="1"/>
</dbReference>
<dbReference type="InterPro" id="IPR003661">
    <property type="entry name" value="HisK_dim/P_dom"/>
</dbReference>
<dbReference type="SUPFAM" id="SSF55874">
    <property type="entry name" value="ATPase domain of HSP90 chaperone/DNA topoisomerase II/histidine kinase"/>
    <property type="match status" value="1"/>
</dbReference>
<keyword evidence="12" id="KW-1185">Reference proteome</keyword>
<keyword evidence="4" id="KW-0597">Phosphoprotein</keyword>
<dbReference type="GO" id="GO:0004721">
    <property type="term" value="F:phosphoprotein phosphatase activity"/>
    <property type="evidence" value="ECO:0007669"/>
    <property type="project" value="TreeGrafter"/>
</dbReference>
<organism evidence="11 12">
    <name type="scientific">Ligilactobacillus hayakitensis DSM 18933 = JCM 14209</name>
    <dbReference type="NCBI Taxonomy" id="1423755"/>
    <lineage>
        <taxon>Bacteria</taxon>
        <taxon>Bacillati</taxon>
        <taxon>Bacillota</taxon>
        <taxon>Bacilli</taxon>
        <taxon>Lactobacillales</taxon>
        <taxon>Lactobacillaceae</taxon>
        <taxon>Ligilactobacillus</taxon>
    </lineage>
</organism>
<dbReference type="InterPro" id="IPR036890">
    <property type="entry name" value="HATPase_C_sf"/>
</dbReference>
<feature type="domain" description="PAS" evidence="10">
    <location>
        <begin position="74"/>
        <end position="112"/>
    </location>
</feature>
<dbReference type="PROSITE" id="PS50112">
    <property type="entry name" value="PAS"/>
    <property type="match status" value="1"/>
</dbReference>
<name>A0A0R1WKB9_9LACO</name>
<gene>
    <name evidence="11" type="ORF">FC40_GL001018</name>
</gene>
<dbReference type="Pfam" id="PF13426">
    <property type="entry name" value="PAS_9"/>
    <property type="match status" value="1"/>
</dbReference>
<dbReference type="STRING" id="1423755.FC40_GL001018"/>
<evidence type="ECO:0000256" key="3">
    <source>
        <dbReference type="ARBA" id="ARBA00012438"/>
    </source>
</evidence>
<evidence type="ECO:0000256" key="8">
    <source>
        <dbReference type="ARBA" id="ARBA00023136"/>
    </source>
</evidence>
<dbReference type="InterPro" id="IPR000014">
    <property type="entry name" value="PAS"/>
</dbReference>
<dbReference type="CDD" id="cd00075">
    <property type="entry name" value="HATPase"/>
    <property type="match status" value="1"/>
</dbReference>
<evidence type="ECO:0000256" key="2">
    <source>
        <dbReference type="ARBA" id="ARBA00004370"/>
    </source>
</evidence>
<evidence type="ECO:0000256" key="7">
    <source>
        <dbReference type="ARBA" id="ARBA00023012"/>
    </source>
</evidence>
<dbReference type="FunFam" id="1.10.287.130:FF:000001">
    <property type="entry name" value="Two-component sensor histidine kinase"/>
    <property type="match status" value="1"/>
</dbReference>
<sequence>MVILLLMMKLFFDYRRYLLEQKQIELINSEIKRIEKNHELKGSLHEGNPYLKLFQSLEMIKQKQDRLLRKYSMQRRGYLSLLEYLEDGIALIDVKGKVKYYNSSMRDLFGVSTSLKNTDYRDWIYDIGIQKIIKKTIEMRSDQRELAEFRSFKYKNKNMFANIHTIFIPDEKRDVMMIIIKDITMLKEKEKRQSELISNVSHEIRTPITSIMGFSETLLEGAKDEPEILEEFLGIIYKESKKLNEMVEDMLVLAKEGNQRELVIEKINLYQMIVEIFKLRKKELLQKDISYSINMPEDTLVHCDRIKLKHIIENLIQNAIRYNCQGGKIIIKLNDFNQDSWSLSVVDTGIGISIEEQEKVFERFYRVDKSHSKKINGTGLGLAIVKDSIEILSGRINLKSKLNEGTEVKIVIPNFIMNQRGEMNENL</sequence>
<dbReference type="EC" id="2.7.13.3" evidence="3"/>
<dbReference type="Gene3D" id="1.10.287.130">
    <property type="match status" value="1"/>
</dbReference>
<comment type="caution">
    <text evidence="11">The sequence shown here is derived from an EMBL/GenBank/DDBJ whole genome shotgun (WGS) entry which is preliminary data.</text>
</comment>
<dbReference type="InterPro" id="IPR003594">
    <property type="entry name" value="HATPase_dom"/>
</dbReference>
<dbReference type="InterPro" id="IPR035965">
    <property type="entry name" value="PAS-like_dom_sf"/>
</dbReference>
<dbReference type="Pfam" id="PF00512">
    <property type="entry name" value="HisKA"/>
    <property type="match status" value="1"/>
</dbReference>
<dbReference type="Pfam" id="PF02518">
    <property type="entry name" value="HATPase_c"/>
    <property type="match status" value="1"/>
</dbReference>
<evidence type="ECO:0000256" key="1">
    <source>
        <dbReference type="ARBA" id="ARBA00000085"/>
    </source>
</evidence>
<dbReference type="InterPro" id="IPR005467">
    <property type="entry name" value="His_kinase_dom"/>
</dbReference>
<dbReference type="AlphaFoldDB" id="A0A0R1WKB9"/>
<dbReference type="PATRIC" id="fig|1423755.3.peg.1075"/>
<dbReference type="PANTHER" id="PTHR45453">
    <property type="entry name" value="PHOSPHATE REGULON SENSOR PROTEIN PHOR"/>
    <property type="match status" value="1"/>
</dbReference>
<evidence type="ECO:0000313" key="11">
    <source>
        <dbReference type="EMBL" id="KRM18338.1"/>
    </source>
</evidence>
<dbReference type="InterPro" id="IPR004358">
    <property type="entry name" value="Sig_transdc_His_kin-like_C"/>
</dbReference>
<dbReference type="eggNOG" id="COG5002">
    <property type="taxonomic scope" value="Bacteria"/>
</dbReference>
<evidence type="ECO:0000256" key="5">
    <source>
        <dbReference type="ARBA" id="ARBA00022679"/>
    </source>
</evidence>
<comment type="subcellular location">
    <subcellularLocation>
        <location evidence="2">Membrane</location>
    </subcellularLocation>
</comment>
<dbReference type="SUPFAM" id="SSF55785">
    <property type="entry name" value="PYP-like sensor domain (PAS domain)"/>
    <property type="match status" value="1"/>
</dbReference>
<dbReference type="PRINTS" id="PR00344">
    <property type="entry name" value="BCTRLSENSOR"/>
</dbReference>
<evidence type="ECO:0000313" key="12">
    <source>
        <dbReference type="Proteomes" id="UP000051054"/>
    </source>
</evidence>
<dbReference type="InterPro" id="IPR036097">
    <property type="entry name" value="HisK_dim/P_sf"/>
</dbReference>
<keyword evidence="6 11" id="KW-0418">Kinase</keyword>
<protein>
    <recommendedName>
        <fullName evidence="3">histidine kinase</fullName>
        <ecNumber evidence="3">2.7.13.3</ecNumber>
    </recommendedName>
</protein>
<dbReference type="SMART" id="SM00388">
    <property type="entry name" value="HisKA"/>
    <property type="match status" value="1"/>
</dbReference>
<evidence type="ECO:0000259" key="10">
    <source>
        <dbReference type="PROSITE" id="PS50112"/>
    </source>
</evidence>
<evidence type="ECO:0000259" key="9">
    <source>
        <dbReference type="PROSITE" id="PS50109"/>
    </source>
</evidence>
<dbReference type="Gene3D" id="3.30.450.20">
    <property type="entry name" value="PAS domain"/>
    <property type="match status" value="1"/>
</dbReference>
<dbReference type="PROSITE" id="PS50109">
    <property type="entry name" value="HIS_KIN"/>
    <property type="match status" value="1"/>
</dbReference>
<dbReference type="GO" id="GO:0005886">
    <property type="term" value="C:plasma membrane"/>
    <property type="evidence" value="ECO:0007669"/>
    <property type="project" value="TreeGrafter"/>
</dbReference>
<dbReference type="InterPro" id="IPR050351">
    <property type="entry name" value="BphY/WalK/GraS-like"/>
</dbReference>
<feature type="domain" description="Histidine kinase" evidence="9">
    <location>
        <begin position="199"/>
        <end position="416"/>
    </location>
</feature>
<evidence type="ECO:0000256" key="4">
    <source>
        <dbReference type="ARBA" id="ARBA00022553"/>
    </source>
</evidence>
<dbReference type="Proteomes" id="UP000051054">
    <property type="component" value="Unassembled WGS sequence"/>
</dbReference>
<comment type="catalytic activity">
    <reaction evidence="1">
        <text>ATP + protein L-histidine = ADP + protein N-phospho-L-histidine.</text>
        <dbReference type="EC" id="2.7.13.3"/>
    </reaction>
</comment>
<dbReference type="NCBIfam" id="TIGR00229">
    <property type="entry name" value="sensory_box"/>
    <property type="match status" value="1"/>
</dbReference>
<evidence type="ECO:0000256" key="6">
    <source>
        <dbReference type="ARBA" id="ARBA00022777"/>
    </source>
</evidence>
<keyword evidence="8" id="KW-0472">Membrane</keyword>
<dbReference type="EMBL" id="AZGD01000095">
    <property type="protein sequence ID" value="KRM18338.1"/>
    <property type="molecule type" value="Genomic_DNA"/>
</dbReference>
<dbReference type="GO" id="GO:0000155">
    <property type="term" value="F:phosphorelay sensor kinase activity"/>
    <property type="evidence" value="ECO:0007669"/>
    <property type="project" value="InterPro"/>
</dbReference>
<dbReference type="RefSeq" id="WP_025022116.1">
    <property type="nucleotide sequence ID" value="NZ_AZGD01000095.1"/>
</dbReference>
<dbReference type="PANTHER" id="PTHR45453:SF1">
    <property type="entry name" value="PHOSPHATE REGULON SENSOR PROTEIN PHOR"/>
    <property type="match status" value="1"/>
</dbReference>
<dbReference type="SMART" id="SM00387">
    <property type="entry name" value="HATPase_c"/>
    <property type="match status" value="1"/>
</dbReference>
<dbReference type="Gene3D" id="3.30.565.10">
    <property type="entry name" value="Histidine kinase-like ATPase, C-terminal domain"/>
    <property type="match status" value="1"/>
</dbReference>
<keyword evidence="5" id="KW-0808">Transferase</keyword>
<dbReference type="SUPFAM" id="SSF47384">
    <property type="entry name" value="Homodimeric domain of signal transducing histidine kinase"/>
    <property type="match status" value="1"/>
</dbReference>
<proteinExistence type="predicted"/>
<keyword evidence="7" id="KW-0902">Two-component regulatory system</keyword>
<dbReference type="GO" id="GO:0016036">
    <property type="term" value="P:cellular response to phosphate starvation"/>
    <property type="evidence" value="ECO:0007669"/>
    <property type="project" value="TreeGrafter"/>
</dbReference>
<accession>A0A0R1WKB9</accession>
<reference evidence="11 12" key="1">
    <citation type="journal article" date="2015" name="Genome Announc.">
        <title>Expanding the biotechnology potential of lactobacilli through comparative genomics of 213 strains and associated genera.</title>
        <authorList>
            <person name="Sun Z."/>
            <person name="Harris H.M."/>
            <person name="McCann A."/>
            <person name="Guo C."/>
            <person name="Argimon S."/>
            <person name="Zhang W."/>
            <person name="Yang X."/>
            <person name="Jeffery I.B."/>
            <person name="Cooney J.C."/>
            <person name="Kagawa T.F."/>
            <person name="Liu W."/>
            <person name="Song Y."/>
            <person name="Salvetti E."/>
            <person name="Wrobel A."/>
            <person name="Rasinkangas P."/>
            <person name="Parkhill J."/>
            <person name="Rea M.C."/>
            <person name="O'Sullivan O."/>
            <person name="Ritari J."/>
            <person name="Douillard F.P."/>
            <person name="Paul Ross R."/>
            <person name="Yang R."/>
            <person name="Briner A.E."/>
            <person name="Felis G.E."/>
            <person name="de Vos W.M."/>
            <person name="Barrangou R."/>
            <person name="Klaenhammer T.R."/>
            <person name="Caufield P.W."/>
            <person name="Cui Y."/>
            <person name="Zhang H."/>
            <person name="O'Toole P.W."/>
        </authorList>
    </citation>
    <scope>NUCLEOTIDE SEQUENCE [LARGE SCALE GENOMIC DNA]</scope>
    <source>
        <strain evidence="11 12">DSM 18933</strain>
    </source>
</reference>
<dbReference type="CDD" id="cd00082">
    <property type="entry name" value="HisKA"/>
    <property type="match status" value="1"/>
</dbReference>